<dbReference type="PANTHER" id="PTHR22880:SF225">
    <property type="entry name" value="BROMODOMAIN-CONTAINING PROTEIN BET-1-RELATED"/>
    <property type="match status" value="1"/>
</dbReference>
<dbReference type="PROSITE" id="PS50097">
    <property type="entry name" value="BTB"/>
    <property type="match status" value="1"/>
</dbReference>
<dbReference type="InterPro" id="IPR011333">
    <property type="entry name" value="SKP1/BTB/POZ_sf"/>
</dbReference>
<dbReference type="PRINTS" id="PR00503">
    <property type="entry name" value="BROMODOMAIN"/>
</dbReference>
<sequence length="440" mass="48928">MSLGSSSHEVVVIDDDVNDIGNGLVNGTVKDVKAGKSFSWTQPHPIFVIVLVGADEQPFGIQKDFLCDRSEFYRKYFEQNDLEEALEHIVKLPEATVESFGLAQSFLYTGKISDENTSVTSYAALIGLWNLGLKLAVEGLCEQTLEAMVECRRITGLIPAVPLLIQVWRDTPEGSSIRALLLSWVVEYMRSSDARAEFAKSLPKEVLSELVVAMSSFEETGLAAPAAAAATAAAVSAAVSAIIPRSIKMSTTRVPETPRKNIHYLDEQPDEEALGERKSRRSAGASSNPGSARKKLPLKRRASAALSDSRAFSTEQKLEFCADLLSRMLSGPGNAKGFWTRLVGPFREPVNPTLDGVPDYLSKIKNPMDLSTIKRKLDQQQYETEEDFLADMRQIFDNCFMYWKKGDPMWLAGERLQRTFEEKYSNMHKWIAKLRGEEGE</sequence>
<dbReference type="GO" id="GO:0006355">
    <property type="term" value="P:regulation of DNA-templated transcription"/>
    <property type="evidence" value="ECO:0007669"/>
    <property type="project" value="TreeGrafter"/>
</dbReference>
<dbReference type="Pfam" id="PF00651">
    <property type="entry name" value="BTB"/>
    <property type="match status" value="1"/>
</dbReference>
<dbReference type="PANTHER" id="PTHR22880">
    <property type="entry name" value="FALZ-RELATED BROMODOMAIN-CONTAINING PROTEINS"/>
    <property type="match status" value="1"/>
</dbReference>
<gene>
    <name evidence="6" type="ORF">Trco_003855</name>
</gene>
<feature type="region of interest" description="Disordered" evidence="3">
    <location>
        <begin position="252"/>
        <end position="299"/>
    </location>
</feature>
<dbReference type="SMART" id="SM00297">
    <property type="entry name" value="BROMO"/>
    <property type="match status" value="1"/>
</dbReference>
<dbReference type="Gene3D" id="3.30.710.10">
    <property type="entry name" value="Potassium Channel Kv1.1, Chain A"/>
    <property type="match status" value="1"/>
</dbReference>
<dbReference type="PROSITE" id="PS50014">
    <property type="entry name" value="BROMODOMAIN_2"/>
    <property type="match status" value="1"/>
</dbReference>
<evidence type="ECO:0000256" key="1">
    <source>
        <dbReference type="ARBA" id="ARBA00023117"/>
    </source>
</evidence>
<proteinExistence type="predicted"/>
<accession>A0A9P8QS56</accession>
<dbReference type="InterPro" id="IPR000210">
    <property type="entry name" value="BTB/POZ_dom"/>
</dbReference>
<feature type="domain" description="BTB" evidence="5">
    <location>
        <begin position="48"/>
        <end position="116"/>
    </location>
</feature>
<evidence type="ECO:0000256" key="2">
    <source>
        <dbReference type="PROSITE-ProRule" id="PRU00035"/>
    </source>
</evidence>
<protein>
    <submittedName>
        <fullName evidence="6">Bromodomain containing protein</fullName>
    </submittedName>
</protein>
<feature type="compositionally biased region" description="Basic and acidic residues" evidence="3">
    <location>
        <begin position="256"/>
        <end position="266"/>
    </location>
</feature>
<name>A0A9P8QS56_9HYPO</name>
<dbReference type="InterPro" id="IPR050935">
    <property type="entry name" value="Bromo_chromatin_reader"/>
</dbReference>
<dbReference type="Proteomes" id="UP000827724">
    <property type="component" value="Unassembled WGS sequence"/>
</dbReference>
<evidence type="ECO:0000256" key="3">
    <source>
        <dbReference type="SAM" id="MobiDB-lite"/>
    </source>
</evidence>
<keyword evidence="7" id="KW-1185">Reference proteome</keyword>
<dbReference type="SUPFAM" id="SSF54695">
    <property type="entry name" value="POZ domain"/>
    <property type="match status" value="1"/>
</dbReference>
<dbReference type="GO" id="GO:0006338">
    <property type="term" value="P:chromatin remodeling"/>
    <property type="evidence" value="ECO:0007669"/>
    <property type="project" value="TreeGrafter"/>
</dbReference>
<dbReference type="Gene3D" id="1.20.920.10">
    <property type="entry name" value="Bromodomain-like"/>
    <property type="match status" value="1"/>
</dbReference>
<dbReference type="Pfam" id="PF00439">
    <property type="entry name" value="Bromodomain"/>
    <property type="match status" value="1"/>
</dbReference>
<comment type="caution">
    <text evidence="6">The sequence shown here is derived from an EMBL/GenBank/DDBJ whole genome shotgun (WGS) entry which is preliminary data.</text>
</comment>
<keyword evidence="1 2" id="KW-0103">Bromodomain</keyword>
<evidence type="ECO:0000313" key="6">
    <source>
        <dbReference type="EMBL" id="KAH6607542.1"/>
    </source>
</evidence>
<dbReference type="GO" id="GO:0000785">
    <property type="term" value="C:chromatin"/>
    <property type="evidence" value="ECO:0007669"/>
    <property type="project" value="TreeGrafter"/>
</dbReference>
<dbReference type="GO" id="GO:0005634">
    <property type="term" value="C:nucleus"/>
    <property type="evidence" value="ECO:0007669"/>
    <property type="project" value="TreeGrafter"/>
</dbReference>
<organism evidence="6 7">
    <name type="scientific">Trichoderma cornu-damae</name>
    <dbReference type="NCBI Taxonomy" id="654480"/>
    <lineage>
        <taxon>Eukaryota</taxon>
        <taxon>Fungi</taxon>
        <taxon>Dikarya</taxon>
        <taxon>Ascomycota</taxon>
        <taxon>Pezizomycotina</taxon>
        <taxon>Sordariomycetes</taxon>
        <taxon>Hypocreomycetidae</taxon>
        <taxon>Hypocreales</taxon>
        <taxon>Hypocreaceae</taxon>
        <taxon>Trichoderma</taxon>
    </lineage>
</organism>
<evidence type="ECO:0000259" key="5">
    <source>
        <dbReference type="PROSITE" id="PS50097"/>
    </source>
</evidence>
<reference evidence="6" key="1">
    <citation type="submission" date="2021-08" db="EMBL/GenBank/DDBJ databases">
        <title>Chromosome-Level Trichoderma cornu-damae using Hi-C Data.</title>
        <authorList>
            <person name="Kim C.S."/>
        </authorList>
    </citation>
    <scope>NUCLEOTIDE SEQUENCE</scope>
    <source>
        <strain evidence="6">KA19-0412C</strain>
    </source>
</reference>
<evidence type="ECO:0000259" key="4">
    <source>
        <dbReference type="PROSITE" id="PS50014"/>
    </source>
</evidence>
<dbReference type="CDD" id="cd18186">
    <property type="entry name" value="BTB_POZ_ZBTB_KLHL-like"/>
    <property type="match status" value="1"/>
</dbReference>
<dbReference type="InterPro" id="IPR036427">
    <property type="entry name" value="Bromodomain-like_sf"/>
</dbReference>
<evidence type="ECO:0000313" key="7">
    <source>
        <dbReference type="Proteomes" id="UP000827724"/>
    </source>
</evidence>
<dbReference type="SUPFAM" id="SSF47370">
    <property type="entry name" value="Bromodomain"/>
    <property type="match status" value="1"/>
</dbReference>
<feature type="domain" description="Bromo" evidence="4">
    <location>
        <begin position="345"/>
        <end position="410"/>
    </location>
</feature>
<dbReference type="InterPro" id="IPR001487">
    <property type="entry name" value="Bromodomain"/>
</dbReference>
<dbReference type="OrthoDB" id="21449at2759"/>
<dbReference type="AlphaFoldDB" id="A0A9P8QS56"/>
<dbReference type="EMBL" id="JAIWOZ010000003">
    <property type="protein sequence ID" value="KAH6607542.1"/>
    <property type="molecule type" value="Genomic_DNA"/>
</dbReference>